<evidence type="ECO:0000313" key="2">
    <source>
        <dbReference type="EMBL" id="WUQ82587.1"/>
    </source>
</evidence>
<accession>A0ABZ1TUF0</accession>
<feature type="region of interest" description="Disordered" evidence="1">
    <location>
        <begin position="73"/>
        <end position="93"/>
    </location>
</feature>
<name>A0ABZ1TUF0_9ACTN</name>
<keyword evidence="3" id="KW-1185">Reference proteome</keyword>
<evidence type="ECO:0000256" key="1">
    <source>
        <dbReference type="SAM" id="MobiDB-lite"/>
    </source>
</evidence>
<dbReference type="Proteomes" id="UP001432222">
    <property type="component" value="Chromosome"/>
</dbReference>
<organism evidence="2 3">
    <name type="scientific">Kitasatospora purpeofusca</name>
    <dbReference type="NCBI Taxonomy" id="67352"/>
    <lineage>
        <taxon>Bacteria</taxon>
        <taxon>Bacillati</taxon>
        <taxon>Actinomycetota</taxon>
        <taxon>Actinomycetes</taxon>
        <taxon>Kitasatosporales</taxon>
        <taxon>Streptomycetaceae</taxon>
        <taxon>Kitasatospora</taxon>
    </lineage>
</organism>
<reference evidence="2" key="1">
    <citation type="submission" date="2022-10" db="EMBL/GenBank/DDBJ databases">
        <title>The complete genomes of actinobacterial strains from the NBC collection.</title>
        <authorList>
            <person name="Joergensen T.S."/>
            <person name="Alvarez Arevalo M."/>
            <person name="Sterndorff E.B."/>
            <person name="Faurdal D."/>
            <person name="Vuksanovic O."/>
            <person name="Mourched A.-S."/>
            <person name="Charusanti P."/>
            <person name="Shaw S."/>
            <person name="Blin K."/>
            <person name="Weber T."/>
        </authorList>
    </citation>
    <scope>NUCLEOTIDE SEQUENCE</scope>
    <source>
        <strain evidence="2">NBC_00222</strain>
    </source>
</reference>
<dbReference type="EMBL" id="CP108110">
    <property type="protein sequence ID" value="WUQ82587.1"/>
    <property type="molecule type" value="Genomic_DNA"/>
</dbReference>
<protein>
    <submittedName>
        <fullName evidence="2">Uncharacterized protein</fullName>
    </submittedName>
</protein>
<gene>
    <name evidence="2" type="ORF">OHA16_06085</name>
</gene>
<sequence length="139" mass="15519">MADSTELRQGSRIYIEALTSEQLQRLGRPELPIRLTISGIVADPAGERPPPVLELRFDRAMLAGIEQQIQGLRLPSEPDPADGVHPPEPLVRRTPGEWLHEKLKPDEIAERHGTWTGLGASAEKMELFRDALRRAEAMT</sequence>
<proteinExistence type="predicted"/>
<evidence type="ECO:0000313" key="3">
    <source>
        <dbReference type="Proteomes" id="UP001432222"/>
    </source>
</evidence>
<dbReference type="RefSeq" id="WP_328953641.1">
    <property type="nucleotide sequence ID" value="NZ_CP108110.1"/>
</dbReference>